<comment type="caution">
    <text evidence="1">The sequence shown here is derived from an EMBL/GenBank/DDBJ whole genome shotgun (WGS) entry which is preliminary data.</text>
</comment>
<dbReference type="GO" id="GO:0003677">
    <property type="term" value="F:DNA binding"/>
    <property type="evidence" value="ECO:0007669"/>
    <property type="project" value="UniProtKB-KW"/>
</dbReference>
<proteinExistence type="predicted"/>
<dbReference type="Proteomes" id="UP001501442">
    <property type="component" value="Unassembled WGS sequence"/>
</dbReference>
<dbReference type="RefSeq" id="WP_345431307.1">
    <property type="nucleotide sequence ID" value="NZ_BAABHK010000003.1"/>
</dbReference>
<protein>
    <submittedName>
        <fullName evidence="1">MmcQ/YjbR family DNA-binding protein</fullName>
    </submittedName>
</protein>
<dbReference type="InterPro" id="IPR058532">
    <property type="entry name" value="YjbR/MT2646/Rv2570-like"/>
</dbReference>
<keyword evidence="1" id="KW-0238">DNA-binding</keyword>
<evidence type="ECO:0000313" key="1">
    <source>
        <dbReference type="EMBL" id="GAA4625403.1"/>
    </source>
</evidence>
<dbReference type="SUPFAM" id="SSF142906">
    <property type="entry name" value="YjbR-like"/>
    <property type="match status" value="1"/>
</dbReference>
<keyword evidence="2" id="KW-1185">Reference proteome</keyword>
<dbReference type="Gene3D" id="3.90.1150.30">
    <property type="match status" value="1"/>
</dbReference>
<gene>
    <name evidence="1" type="ORF">GCM10023196_029390</name>
</gene>
<reference evidence="2" key="1">
    <citation type="journal article" date="2019" name="Int. J. Syst. Evol. Microbiol.">
        <title>The Global Catalogue of Microorganisms (GCM) 10K type strain sequencing project: providing services to taxonomists for standard genome sequencing and annotation.</title>
        <authorList>
            <consortium name="The Broad Institute Genomics Platform"/>
            <consortium name="The Broad Institute Genome Sequencing Center for Infectious Disease"/>
            <person name="Wu L."/>
            <person name="Ma J."/>
        </authorList>
    </citation>
    <scope>NUCLEOTIDE SEQUENCE [LARGE SCALE GENOMIC DNA]</scope>
    <source>
        <strain evidence="2">JCM 17939</strain>
    </source>
</reference>
<dbReference type="Pfam" id="PF04237">
    <property type="entry name" value="YjbR"/>
    <property type="match status" value="1"/>
</dbReference>
<sequence length="122" mass="14103">MVTVEDVRRVASSLPRTEEHLIRDRIKFRVGKIVYLAFSADEEWMGFAFPKEERAALVAGEPDKFHMPRLSDQRFNWVEVRLAALDEEEMRELVQEAWRMVVPKRVAAARLGPSPVTGAPRR</sequence>
<dbReference type="EMBL" id="BAABHK010000003">
    <property type="protein sequence ID" value="GAA4625403.1"/>
    <property type="molecule type" value="Genomic_DNA"/>
</dbReference>
<name>A0ABP8UBP4_9ACTN</name>
<evidence type="ECO:0000313" key="2">
    <source>
        <dbReference type="Proteomes" id="UP001501442"/>
    </source>
</evidence>
<dbReference type="InterPro" id="IPR038056">
    <property type="entry name" value="YjbR-like_sf"/>
</dbReference>
<organism evidence="1 2">
    <name type="scientific">Actinoallomurus vinaceus</name>
    <dbReference type="NCBI Taxonomy" id="1080074"/>
    <lineage>
        <taxon>Bacteria</taxon>
        <taxon>Bacillati</taxon>
        <taxon>Actinomycetota</taxon>
        <taxon>Actinomycetes</taxon>
        <taxon>Streptosporangiales</taxon>
        <taxon>Thermomonosporaceae</taxon>
        <taxon>Actinoallomurus</taxon>
    </lineage>
</organism>
<accession>A0ABP8UBP4</accession>